<reference evidence="3 4" key="1">
    <citation type="submission" date="2018-09" db="EMBL/GenBank/DDBJ databases">
        <authorList>
            <person name="Tagini F."/>
        </authorList>
    </citation>
    <scope>NUCLEOTIDE SEQUENCE [LARGE SCALE GENOMIC DNA]</scope>
    <source>
        <strain evidence="2 3">MK4</strain>
        <strain evidence="1 4">MK42</strain>
    </source>
</reference>
<dbReference type="Proteomes" id="UP000279331">
    <property type="component" value="Unassembled WGS sequence"/>
</dbReference>
<evidence type="ECO:0000313" key="2">
    <source>
        <dbReference type="EMBL" id="VAZ90249.1"/>
    </source>
</evidence>
<comment type="caution">
    <text evidence="1">The sequence shown here is derived from an EMBL/GenBank/DDBJ whole genome shotgun (WGS) entry which is preliminary data.</text>
</comment>
<protein>
    <submittedName>
        <fullName evidence="1">Uncharacterized protein</fullName>
    </submittedName>
</protein>
<gene>
    <name evidence="1" type="ORF">LAUMK42_01564</name>
    <name evidence="2" type="ORF">LAUMK4_01335</name>
</gene>
<dbReference type="AlphaFoldDB" id="A0AB38UQF2"/>
<proteinExistence type="predicted"/>
<sequence>MVTSSWWAGCPQVLGGVGGVGGGADGRVGVPVRFVRSSRNDGGSPGGGWLIRLSFRRIDCAVAALSVCVGRHPRRDRIFAMSTRSARVYV</sequence>
<dbReference type="Proteomes" id="UP000271464">
    <property type="component" value="Unassembled WGS sequence"/>
</dbReference>
<organism evidence="1 4">
    <name type="scientific">Mycobacterium persicum</name>
    <dbReference type="NCBI Taxonomy" id="1487726"/>
    <lineage>
        <taxon>Bacteria</taxon>
        <taxon>Bacillati</taxon>
        <taxon>Actinomycetota</taxon>
        <taxon>Actinomycetes</taxon>
        <taxon>Mycobacteriales</taxon>
        <taxon>Mycobacteriaceae</taxon>
        <taxon>Mycobacterium</taxon>
    </lineage>
</organism>
<evidence type="ECO:0000313" key="1">
    <source>
        <dbReference type="EMBL" id="VAZ82754.1"/>
    </source>
</evidence>
<keyword evidence="3" id="KW-1185">Reference proteome</keyword>
<evidence type="ECO:0000313" key="3">
    <source>
        <dbReference type="Proteomes" id="UP000271464"/>
    </source>
</evidence>
<dbReference type="EMBL" id="UPHM01000025">
    <property type="protein sequence ID" value="VAZ90249.1"/>
    <property type="molecule type" value="Genomic_DNA"/>
</dbReference>
<accession>A0AB38UQF2</accession>
<name>A0AB38UQF2_9MYCO</name>
<evidence type="ECO:0000313" key="4">
    <source>
        <dbReference type="Proteomes" id="UP000279331"/>
    </source>
</evidence>
<dbReference type="EMBL" id="UPHL01000041">
    <property type="protein sequence ID" value="VAZ82754.1"/>
    <property type="molecule type" value="Genomic_DNA"/>
</dbReference>